<comment type="similarity">
    <text evidence="1">Belongs to the peptidase S8 family.</text>
</comment>
<dbReference type="eggNOG" id="ENOG502R8FD">
    <property type="taxonomic scope" value="Eukaryota"/>
</dbReference>
<evidence type="ECO:0000256" key="2">
    <source>
        <dbReference type="ARBA" id="ARBA00022729"/>
    </source>
</evidence>
<name>J3LVC5_ORYBR</name>
<reference evidence="4" key="2">
    <citation type="submission" date="2013-04" db="UniProtKB">
        <authorList>
            <consortium name="EnsemblPlants"/>
        </authorList>
    </citation>
    <scope>IDENTIFICATION</scope>
</reference>
<evidence type="ECO:0000259" key="3">
    <source>
        <dbReference type="Pfam" id="PF17766"/>
    </source>
</evidence>
<dbReference type="Gene3D" id="2.60.40.2310">
    <property type="match status" value="1"/>
</dbReference>
<dbReference type="Proteomes" id="UP000006038">
    <property type="component" value="Chromosome 4"/>
</dbReference>
<dbReference type="HOGENOM" id="CLU_1580729_0_0_1"/>
<keyword evidence="2" id="KW-0732">Signal</keyword>
<evidence type="ECO:0000256" key="1">
    <source>
        <dbReference type="ARBA" id="ARBA00011073"/>
    </source>
</evidence>
<dbReference type="InterPro" id="IPR041469">
    <property type="entry name" value="Subtilisin-like_FN3"/>
</dbReference>
<protein>
    <recommendedName>
        <fullName evidence="3">Subtilisin-like protease fibronectin type-III domain-containing protein</fullName>
    </recommendedName>
</protein>
<feature type="domain" description="Subtilisin-like protease fibronectin type-III" evidence="3">
    <location>
        <begin position="62"/>
        <end position="131"/>
    </location>
</feature>
<dbReference type="PANTHER" id="PTHR10795">
    <property type="entry name" value="PROPROTEIN CONVERTASE SUBTILISIN/KEXIN"/>
    <property type="match status" value="1"/>
</dbReference>
<evidence type="ECO:0000313" key="4">
    <source>
        <dbReference type="EnsemblPlants" id="OB04G11000.1"/>
    </source>
</evidence>
<dbReference type="EnsemblPlants" id="OB04G11000.1">
    <property type="protein sequence ID" value="OB04G11000.1"/>
    <property type="gene ID" value="OB04G11000"/>
</dbReference>
<dbReference type="Gene3D" id="3.40.50.200">
    <property type="entry name" value="Peptidase S8/S53 domain"/>
    <property type="match status" value="1"/>
</dbReference>
<dbReference type="OMA" id="ANTSCEY"/>
<sequence>MYGLPILANGLPQKIADPFDYGGGFIDPNRAADPGLAYDVDPKDYIGLNCEFANTSCEYKYLNLPSIAVPNLKAPTTLLRTVINVAQADAVYKAVVQSPPGVHTSVEPSVLKIQARHEEAELQGHFQHDPKGSREVSVW</sequence>
<dbReference type="InterPro" id="IPR036852">
    <property type="entry name" value="Peptidase_S8/S53_dom_sf"/>
</dbReference>
<proteinExistence type="inferred from homology"/>
<reference evidence="4" key="1">
    <citation type="journal article" date="2013" name="Nat. Commun.">
        <title>Whole-genome sequencing of Oryza brachyantha reveals mechanisms underlying Oryza genome evolution.</title>
        <authorList>
            <person name="Chen J."/>
            <person name="Huang Q."/>
            <person name="Gao D."/>
            <person name="Wang J."/>
            <person name="Lang Y."/>
            <person name="Liu T."/>
            <person name="Li B."/>
            <person name="Bai Z."/>
            <person name="Luis Goicoechea J."/>
            <person name="Liang C."/>
            <person name="Chen C."/>
            <person name="Zhang W."/>
            <person name="Sun S."/>
            <person name="Liao Y."/>
            <person name="Zhang X."/>
            <person name="Yang L."/>
            <person name="Song C."/>
            <person name="Wang M."/>
            <person name="Shi J."/>
            <person name="Liu G."/>
            <person name="Liu J."/>
            <person name="Zhou H."/>
            <person name="Zhou W."/>
            <person name="Yu Q."/>
            <person name="An N."/>
            <person name="Chen Y."/>
            <person name="Cai Q."/>
            <person name="Wang B."/>
            <person name="Liu B."/>
            <person name="Min J."/>
            <person name="Huang Y."/>
            <person name="Wu H."/>
            <person name="Li Z."/>
            <person name="Zhang Y."/>
            <person name="Yin Y."/>
            <person name="Song W."/>
            <person name="Jiang J."/>
            <person name="Jackson S.A."/>
            <person name="Wing R.A."/>
            <person name="Wang J."/>
            <person name="Chen M."/>
        </authorList>
    </citation>
    <scope>NUCLEOTIDE SEQUENCE [LARGE SCALE GENOMIC DNA]</scope>
    <source>
        <strain evidence="4">cv. IRGC 101232</strain>
    </source>
</reference>
<accession>J3LVC5</accession>
<dbReference type="InterPro" id="IPR045051">
    <property type="entry name" value="SBT"/>
</dbReference>
<organism evidence="4">
    <name type="scientific">Oryza brachyantha</name>
    <name type="common">malo sina</name>
    <dbReference type="NCBI Taxonomy" id="4533"/>
    <lineage>
        <taxon>Eukaryota</taxon>
        <taxon>Viridiplantae</taxon>
        <taxon>Streptophyta</taxon>
        <taxon>Embryophyta</taxon>
        <taxon>Tracheophyta</taxon>
        <taxon>Spermatophyta</taxon>
        <taxon>Magnoliopsida</taxon>
        <taxon>Liliopsida</taxon>
        <taxon>Poales</taxon>
        <taxon>Poaceae</taxon>
        <taxon>BOP clade</taxon>
        <taxon>Oryzoideae</taxon>
        <taxon>Oryzeae</taxon>
        <taxon>Oryzinae</taxon>
        <taxon>Oryza</taxon>
    </lineage>
</organism>
<dbReference type="Pfam" id="PF17766">
    <property type="entry name" value="fn3_6"/>
    <property type="match status" value="1"/>
</dbReference>
<keyword evidence="5" id="KW-1185">Reference proteome</keyword>
<dbReference type="GO" id="GO:0004252">
    <property type="term" value="F:serine-type endopeptidase activity"/>
    <property type="evidence" value="ECO:0007669"/>
    <property type="project" value="InterPro"/>
</dbReference>
<dbReference type="GO" id="GO:0006508">
    <property type="term" value="P:proteolysis"/>
    <property type="evidence" value="ECO:0007669"/>
    <property type="project" value="InterPro"/>
</dbReference>
<dbReference type="Gramene" id="OB04G11000.1">
    <property type="protein sequence ID" value="OB04G11000.1"/>
    <property type="gene ID" value="OB04G11000"/>
</dbReference>
<dbReference type="AlphaFoldDB" id="J3LVC5"/>
<dbReference type="STRING" id="4533.J3LVC5"/>
<evidence type="ECO:0000313" key="5">
    <source>
        <dbReference type="Proteomes" id="UP000006038"/>
    </source>
</evidence>